<evidence type="ECO:0000313" key="1">
    <source>
        <dbReference type="EMBL" id="SBS74125.1"/>
    </source>
</evidence>
<dbReference type="RefSeq" id="WP_295577130.1">
    <property type="nucleotide sequence ID" value="NZ_FLQR01000009.1"/>
</dbReference>
<evidence type="ECO:0008006" key="2">
    <source>
        <dbReference type="Google" id="ProtNLM"/>
    </source>
</evidence>
<reference evidence="1" key="1">
    <citation type="submission" date="2016-03" db="EMBL/GenBank/DDBJ databases">
        <authorList>
            <person name="Ploux O."/>
        </authorList>
    </citation>
    <scope>NUCLEOTIDE SEQUENCE</scope>
    <source>
        <strain evidence="1">UC1</strain>
    </source>
</reference>
<protein>
    <recommendedName>
        <fullName evidence="2">DUF1905 domain-containing protein</fullName>
    </recommendedName>
</protein>
<dbReference type="SUPFAM" id="SSF141694">
    <property type="entry name" value="AF2212/PG0164-like"/>
    <property type="match status" value="1"/>
</dbReference>
<dbReference type="InterPro" id="IPR015018">
    <property type="entry name" value="DUF1905"/>
</dbReference>
<dbReference type="EMBL" id="FLQR01000009">
    <property type="protein sequence ID" value="SBS74125.1"/>
    <property type="molecule type" value="Genomic_DNA"/>
</dbReference>
<dbReference type="Gene3D" id="2.40.30.100">
    <property type="entry name" value="AF2212/PG0164-like"/>
    <property type="match status" value="1"/>
</dbReference>
<dbReference type="Pfam" id="PF08922">
    <property type="entry name" value="DUF1905"/>
    <property type="match status" value="1"/>
</dbReference>
<sequence>MILEFDGEVFRWEARTETWFFAALPEDLSAEIREIPRPARGFGSVRVAVTIGGSSWRTSIFPDGGRGAYVLPLKRAVRDAEGIGDGDVVRVRIEVLDA</sequence>
<dbReference type="AlphaFoldDB" id="A0A1Y5P615"/>
<organism evidence="1">
    <name type="scientific">uncultured Microbacterium sp</name>
    <dbReference type="NCBI Taxonomy" id="191216"/>
    <lineage>
        <taxon>Bacteria</taxon>
        <taxon>Bacillati</taxon>
        <taxon>Actinomycetota</taxon>
        <taxon>Actinomycetes</taxon>
        <taxon>Micrococcales</taxon>
        <taxon>Microbacteriaceae</taxon>
        <taxon>Microbacterium</taxon>
        <taxon>environmental samples</taxon>
    </lineage>
</organism>
<gene>
    <name evidence="1" type="ORF">MIPYR_50203</name>
</gene>
<dbReference type="InterPro" id="IPR037079">
    <property type="entry name" value="AF2212/PG0164-like_sf"/>
</dbReference>
<accession>A0A1Y5P615</accession>
<proteinExistence type="predicted"/>
<name>A0A1Y5P615_9MICO</name>